<feature type="compositionally biased region" description="Basic and acidic residues" evidence="10">
    <location>
        <begin position="999"/>
        <end position="1009"/>
    </location>
</feature>
<dbReference type="SUPFAM" id="SSF54236">
    <property type="entry name" value="Ubiquitin-like"/>
    <property type="match status" value="2"/>
</dbReference>
<dbReference type="Pfam" id="PF21989">
    <property type="entry name" value="RA_2"/>
    <property type="match status" value="2"/>
</dbReference>
<feature type="region of interest" description="Disordered" evidence="10">
    <location>
        <begin position="990"/>
        <end position="1009"/>
    </location>
</feature>
<dbReference type="InterPro" id="IPR027417">
    <property type="entry name" value="P-loop_NTPase"/>
</dbReference>
<dbReference type="Gene3D" id="1.20.5.190">
    <property type="match status" value="1"/>
</dbReference>
<reference evidence="15" key="1">
    <citation type="submission" date="2025-05" db="UniProtKB">
        <authorList>
            <consortium name="EnsemblMetazoa"/>
        </authorList>
    </citation>
    <scope>IDENTIFICATION</scope>
    <source>
        <strain evidence="15">Yale</strain>
    </source>
</reference>
<dbReference type="Gene3D" id="3.10.20.90">
    <property type="entry name" value="Phosphatidylinositol 3-kinase Catalytic Subunit, Chain A, domain 1"/>
    <property type="match status" value="2"/>
</dbReference>
<dbReference type="PROSITE" id="PS51456">
    <property type="entry name" value="MYOSIN_MOTOR"/>
    <property type="match status" value="1"/>
</dbReference>
<dbReference type="Pfam" id="PF00373">
    <property type="entry name" value="FERM_M"/>
    <property type="match status" value="2"/>
</dbReference>
<comment type="similarity">
    <text evidence="2 9">Belongs to the TRAFAC class myosin-kinesin ATPase superfamily. Myosin family.</text>
</comment>
<keyword evidence="8 9" id="KW-0505">Motor protein</keyword>
<evidence type="ECO:0000259" key="13">
    <source>
        <dbReference type="PROSITE" id="PS51016"/>
    </source>
</evidence>
<evidence type="ECO:0000313" key="16">
    <source>
        <dbReference type="Proteomes" id="UP000092444"/>
    </source>
</evidence>
<dbReference type="PRINTS" id="PR00193">
    <property type="entry name" value="MYOSINHEAVY"/>
</dbReference>
<feature type="domain" description="FERM" evidence="11">
    <location>
        <begin position="1826"/>
        <end position="2133"/>
    </location>
</feature>
<dbReference type="SMART" id="SM00139">
    <property type="entry name" value="MyTH4"/>
    <property type="match status" value="2"/>
</dbReference>
<keyword evidence="6 9" id="KW-0067">ATP-binding</keyword>
<dbReference type="Pfam" id="PF02174">
    <property type="entry name" value="IRS"/>
    <property type="match status" value="1"/>
</dbReference>
<evidence type="ECO:0000256" key="3">
    <source>
        <dbReference type="ARBA" id="ARBA00022468"/>
    </source>
</evidence>
<feature type="domain" description="MyTH4" evidence="13">
    <location>
        <begin position="1661"/>
        <end position="1821"/>
    </location>
</feature>
<evidence type="ECO:0000256" key="2">
    <source>
        <dbReference type="ARBA" id="ARBA00008314"/>
    </source>
</evidence>
<dbReference type="InterPro" id="IPR000048">
    <property type="entry name" value="IQ_motif_EF-hand-BS"/>
</dbReference>
<dbReference type="SMART" id="SM00015">
    <property type="entry name" value="IQ"/>
    <property type="match status" value="3"/>
</dbReference>
<dbReference type="Pfam" id="PF00612">
    <property type="entry name" value="IQ"/>
    <property type="match status" value="1"/>
</dbReference>
<dbReference type="InterPro" id="IPR019749">
    <property type="entry name" value="Band_41_domain"/>
</dbReference>
<dbReference type="Gene3D" id="1.20.120.720">
    <property type="entry name" value="Myosin VI head, motor domain, U50 subdomain"/>
    <property type="match status" value="1"/>
</dbReference>
<dbReference type="SMART" id="SM00242">
    <property type="entry name" value="MYSc"/>
    <property type="match status" value="1"/>
</dbReference>
<dbReference type="PROSITE" id="PS50200">
    <property type="entry name" value="RA"/>
    <property type="match status" value="2"/>
</dbReference>
<dbReference type="SUPFAM" id="SSF52540">
    <property type="entry name" value="P-loop containing nucleoside triphosphate hydrolases"/>
    <property type="match status" value="1"/>
</dbReference>
<dbReference type="PROSITE" id="PS51016">
    <property type="entry name" value="MYTH4"/>
    <property type="match status" value="2"/>
</dbReference>
<dbReference type="InterPro" id="IPR014352">
    <property type="entry name" value="FERM/acyl-CoA-bd_prot_sf"/>
</dbReference>
<dbReference type="CDD" id="cd17208">
    <property type="entry name" value="FERM_F1_DdMyo7_like"/>
    <property type="match status" value="2"/>
</dbReference>
<protein>
    <submittedName>
        <fullName evidence="15">Uncharacterized protein</fullName>
    </submittedName>
</protein>
<dbReference type="Gene3D" id="1.25.40.530">
    <property type="entry name" value="MyTH4 domain"/>
    <property type="match status" value="2"/>
</dbReference>
<name>A0ABK9MMD9_GLOMM</name>
<keyword evidence="3" id="KW-0343">GTPase activation</keyword>
<feature type="region of interest" description="Actin-binding" evidence="9">
    <location>
        <begin position="566"/>
        <end position="588"/>
    </location>
</feature>
<proteinExistence type="inferred from homology"/>
<dbReference type="CDD" id="cd14473">
    <property type="entry name" value="FERM_B-lobe"/>
    <property type="match status" value="2"/>
</dbReference>
<dbReference type="InterPro" id="IPR000857">
    <property type="entry name" value="MyTH4_dom"/>
</dbReference>
<dbReference type="InterPro" id="IPR038185">
    <property type="entry name" value="MyTH4_dom_sf"/>
</dbReference>
<evidence type="ECO:0000256" key="8">
    <source>
        <dbReference type="ARBA" id="ARBA00023175"/>
    </source>
</evidence>
<keyword evidence="4" id="KW-0963">Cytoplasm</keyword>
<dbReference type="InterPro" id="IPR000299">
    <property type="entry name" value="FERM_domain"/>
</dbReference>
<dbReference type="InterPro" id="IPR001609">
    <property type="entry name" value="Myosin_head_motor_dom-like"/>
</dbReference>
<dbReference type="Pfam" id="PF00784">
    <property type="entry name" value="MyTH4"/>
    <property type="match status" value="2"/>
</dbReference>
<dbReference type="InterPro" id="IPR002404">
    <property type="entry name" value="IRS_PTB"/>
</dbReference>
<dbReference type="Gene3D" id="1.20.80.10">
    <property type="match status" value="2"/>
</dbReference>
<dbReference type="Gene3D" id="1.10.10.820">
    <property type="match status" value="1"/>
</dbReference>
<feature type="domain" description="Ras-associating" evidence="12">
    <location>
        <begin position="1238"/>
        <end position="1342"/>
    </location>
</feature>
<dbReference type="SUPFAM" id="SSF47031">
    <property type="entry name" value="Second domain of FERM"/>
    <property type="match status" value="2"/>
</dbReference>
<accession>A0ABK9MMD9</accession>
<organism evidence="15 16">
    <name type="scientific">Glossina morsitans morsitans</name>
    <name type="common">Savannah tsetse fly</name>
    <dbReference type="NCBI Taxonomy" id="37546"/>
    <lineage>
        <taxon>Eukaryota</taxon>
        <taxon>Metazoa</taxon>
        <taxon>Ecdysozoa</taxon>
        <taxon>Arthropoda</taxon>
        <taxon>Hexapoda</taxon>
        <taxon>Insecta</taxon>
        <taxon>Pterygota</taxon>
        <taxon>Neoptera</taxon>
        <taxon>Endopterygota</taxon>
        <taxon>Diptera</taxon>
        <taxon>Brachycera</taxon>
        <taxon>Muscomorpha</taxon>
        <taxon>Hippoboscoidea</taxon>
        <taxon>Glossinidae</taxon>
        <taxon>Glossina</taxon>
    </lineage>
</organism>
<feature type="binding site" evidence="9">
    <location>
        <begin position="99"/>
        <end position="106"/>
    </location>
    <ligand>
        <name>ATP</name>
        <dbReference type="ChEBI" id="CHEBI:30616"/>
    </ligand>
</feature>
<keyword evidence="5 9" id="KW-0547">Nucleotide-binding</keyword>
<evidence type="ECO:0000256" key="5">
    <source>
        <dbReference type="ARBA" id="ARBA00022741"/>
    </source>
</evidence>
<dbReference type="PROSITE" id="PS50057">
    <property type="entry name" value="FERM_3"/>
    <property type="match status" value="2"/>
</dbReference>
<dbReference type="PROSITE" id="PS50096">
    <property type="entry name" value="IQ"/>
    <property type="match status" value="2"/>
</dbReference>
<dbReference type="EnsemblMetazoa" id="GMOY002606.R1739">
    <property type="protein sequence ID" value="GMOY002606.P1739"/>
    <property type="gene ID" value="GMOY002606"/>
</dbReference>
<feature type="domain" description="MyTH4" evidence="13">
    <location>
        <begin position="1085"/>
        <end position="1235"/>
    </location>
</feature>
<feature type="domain" description="Ras-associating" evidence="12">
    <location>
        <begin position="1824"/>
        <end position="1930"/>
    </location>
</feature>
<comment type="subcellular location">
    <subcellularLocation>
        <location evidence="1">Cytoplasm</location>
    </subcellularLocation>
</comment>
<evidence type="ECO:0000256" key="7">
    <source>
        <dbReference type="ARBA" id="ARBA00023123"/>
    </source>
</evidence>
<dbReference type="Gene3D" id="2.30.29.30">
    <property type="entry name" value="Pleckstrin-homology domain (PH domain)/Phosphotyrosine-binding domain (PTB)"/>
    <property type="match status" value="2"/>
</dbReference>
<dbReference type="SMART" id="SM00295">
    <property type="entry name" value="B41"/>
    <property type="match status" value="2"/>
</dbReference>
<evidence type="ECO:0000259" key="14">
    <source>
        <dbReference type="PROSITE" id="PS51456"/>
    </source>
</evidence>
<dbReference type="InterPro" id="IPR036961">
    <property type="entry name" value="Kinesin_motor_dom_sf"/>
</dbReference>
<dbReference type="Proteomes" id="UP000092444">
    <property type="component" value="Unassembled WGS sequence"/>
</dbReference>
<evidence type="ECO:0000259" key="11">
    <source>
        <dbReference type="PROSITE" id="PS50057"/>
    </source>
</evidence>
<dbReference type="EMBL" id="CCAG010008949">
    <property type="status" value="NOT_ANNOTATED_CDS"/>
    <property type="molecule type" value="Genomic_DNA"/>
</dbReference>
<keyword evidence="16" id="KW-1185">Reference proteome</keyword>
<dbReference type="InterPro" id="IPR029071">
    <property type="entry name" value="Ubiquitin-like_domsf"/>
</dbReference>
<dbReference type="InterPro" id="IPR051724">
    <property type="entry name" value="Actin_motor_Myosin"/>
</dbReference>
<dbReference type="Pfam" id="PF00063">
    <property type="entry name" value="Myosin_head"/>
    <property type="match status" value="1"/>
</dbReference>
<dbReference type="Gene3D" id="6.20.240.20">
    <property type="match status" value="1"/>
</dbReference>
<dbReference type="InterPro" id="IPR035963">
    <property type="entry name" value="FERM_2"/>
</dbReference>
<dbReference type="PANTHER" id="PTHR46049">
    <property type="entry name" value="AGAP003327-PA"/>
    <property type="match status" value="1"/>
</dbReference>
<evidence type="ECO:0000256" key="1">
    <source>
        <dbReference type="ARBA" id="ARBA00004496"/>
    </source>
</evidence>
<evidence type="ECO:0000256" key="4">
    <source>
        <dbReference type="ARBA" id="ARBA00022490"/>
    </source>
</evidence>
<dbReference type="Gene3D" id="1.20.58.530">
    <property type="match status" value="1"/>
</dbReference>
<feature type="domain" description="Myosin motor" evidence="14">
    <location>
        <begin position="6"/>
        <end position="685"/>
    </location>
</feature>
<keyword evidence="7 9" id="KW-0518">Myosin</keyword>
<dbReference type="InterPro" id="IPR000159">
    <property type="entry name" value="RA_dom"/>
</dbReference>
<evidence type="ECO:0000313" key="15">
    <source>
        <dbReference type="EnsemblMetazoa" id="GMOY002606.P1739"/>
    </source>
</evidence>
<keyword evidence="9" id="KW-0009">Actin-binding</keyword>
<evidence type="ECO:0000259" key="12">
    <source>
        <dbReference type="PROSITE" id="PS50200"/>
    </source>
</evidence>
<feature type="domain" description="FERM" evidence="11">
    <location>
        <begin position="1240"/>
        <end position="1572"/>
    </location>
</feature>
<dbReference type="InterPro" id="IPR011993">
    <property type="entry name" value="PH-like_dom_sf"/>
</dbReference>
<sequence>MDTRRVGVDDMTDIPEIDEAGINNNLNLRYENDIIYTYTGSILVAVNPYKCLSIFNKNYVFKYRGRKLGTLEPHIFALAEASYSNIIDDNVNQSCVISGESGAGKTETTKFILQYLCAVTSEVSTWIQQQILEANTILEAFGNAKTTRNDNSSRFGKFMQVCFDSKHCISGCVIQDYLLEQSRITFQSPGERNYHVLYQLVAHGQKNPEMAKELHLKPTHIYRYLNASGDMKMDTENEAKKFEALTMAFTVLQIPQQSIDGVFKVLSAILWLGNLEFADIDGERCEFLDEDIKICELISELLGLKFADITQVLQHRQINVRGNITEIPLKLQEARENRHAMAKALYSKTFAWLVSKINNCTNPAQEGNRFLGVLDIFGFENFTQNSFEQFCINYANEKLHKFFNHYVFALEQDIYKQEEIIYAHVEFTDNSLCLELIEKPPRCIFKLLTEQCHMPKGSDAAYLSNMHAEFEYNPYYIKGIDRRHWETEFGVKHYAGSVIYTAEGFVEKNRDVQQDVLFDYMNRSANSLVRELSMFQEMQNVHCSNTIQRGTSKAKITVSDNFRQQLQSLIDVLQNTKPWYVRCIKPNSEKVPNMYNKSLVLDQLKYLGMLDIIRIRREGFPIHFAFSNFILKYKSLIKNKKSELFSIQVSRIMFELNIPQSEWQLGKSKIFLRTKAYEPLEDSREHIINTKALIIQKNWKRYVQQKSYINVRGAALKIQHAYRGWKQRIKFLRIRRAAVVIQSRLRGVFAREVATALREMRRVDEEMKKREKSLQEIDDNDTYKALEDCERLVEEEIRVLSHMADQINVIHLNAYPPVTKTEDSNCNFNNESFDLDNLFAFLSEVTNNPANPILDELSDKMDNLVQDLDVELENCSNLESGSSKLLVIKGVSTLPEPTMPPPPPPSKNINIGDQVESKIVMDSILNDAKVEPIYEVVVINNDVANSNLIDNNTEESNAANDKAPILQHPSSHIVSPKISCGDVRFGFLTETNNPPKTTKLQEGHTDREQRRKYRVEKKILEMHQKTAELPKDIYSSDVYYDVMEFAENYFNTHEKSSDGTLIATLTRKNKKPNDLVPKYEMVTFLRGDKIPSSHIHMYDPENVILSCHIFRELCKYMRGELGAERELQAMQYIIGLGIEREELRDEIFIQCIRQTTNNPNSEWNDKLWLLMCLVIVAFQPSKLLFRYYVSYLKKSLESLDGKLRQYAQWCFDNCKCTKVSSRLFPPSSVEIAAMRRLGTIVCRFFFLDGRTKAIDVHPTDTAADAVVKLAEKLNLTNTEGWAIFQSRPDGEEHIKSFDYLYDIIAAWELKQVKSQTISNANRKVANCSGSGENRFVFKKRLFKSTRELSQDPVEVNLLYAQAVYSVVKCDEFPVSEKVALQLAGLQAQVALGDPSNQPKLEYYNDINNFLPERISKTREQQFWIPILAQAHRQYGASRNELTAKVLYLSCVMQYPLYGTTMFNVIYKGYWNHVNNIIFGINYEGIMFIQPEDKYILYQFKYSDIESIMLDPSDSFITITLNRQIHDRQISKQTEKVVNVTIEAQRCFVLETSQKNEIGSLIISYYPSLSNWIMNNFEISRKTKGITNEDRTRLYQNVVLCRRQLVDLEVLRRPQEASGGFFRNTLRKLSKHRLEKLRAEEGSNVQEHGETYKGFHHSFWAFSRQQISQSLSRITDQDEAIMLQVFQAILTYSGLGISGDTIQRAEDEHVTIVQSIMDKCMRKESLINELYLQLIKQTTDHPDPNSRVNLRHWALLSLACSVVLPPVKSIRKYLIGHLKRCASDYITEEGKFARFAEKCFFKTQGTRRRQWPPSREEILCTVNRRPCYARFYFMDGQFYSIEFHPSSTALEVMEIIKRKIGLQQNSMGYAIYEVLGNTERSLLFEEKLADVMAKWEKYRNASQQGLLATPSLSGNSCRHSHYMFLFKKHLFFDDYINLDDPVEKELLYHQVLHSLRSERFPISEIEAIMLTALQGQLETSDCGEVIRDYRVIASHCLPPRFVPNIPHEAVAMHHQSLRGMLPAEAKKSFLNLIQSWPLHRATIFDVMQSFTSNWPRILWLAVDQNGIHLLEHRSRNVLCTHDYESIISYSPNMNSLMIFTGTEKKQSKVILSTSQAFQIATLIKEYSEIVKTRKTISQMII</sequence>
<evidence type="ECO:0000256" key="10">
    <source>
        <dbReference type="SAM" id="MobiDB-lite"/>
    </source>
</evidence>
<dbReference type="Gene3D" id="3.40.850.10">
    <property type="entry name" value="Kinesin motor domain"/>
    <property type="match status" value="1"/>
</dbReference>
<evidence type="ECO:0000256" key="9">
    <source>
        <dbReference type="PROSITE-ProRule" id="PRU00782"/>
    </source>
</evidence>
<dbReference type="SUPFAM" id="SSF50729">
    <property type="entry name" value="PH domain-like"/>
    <property type="match status" value="2"/>
</dbReference>
<dbReference type="InterPro" id="IPR019748">
    <property type="entry name" value="FERM_central"/>
</dbReference>
<evidence type="ECO:0000256" key="6">
    <source>
        <dbReference type="ARBA" id="ARBA00022840"/>
    </source>
</evidence>
<dbReference type="PANTHER" id="PTHR46049:SF5">
    <property type="entry name" value="PLECKSTRIN HOMOLOGY DOMAIN-CONTAINING FAMILY H MEMBER 3"/>
    <property type="match status" value="1"/>
</dbReference>